<dbReference type="InterPro" id="IPR012495">
    <property type="entry name" value="TadE-like_dom"/>
</dbReference>
<dbReference type="Proteomes" id="UP001200537">
    <property type="component" value="Unassembled WGS sequence"/>
</dbReference>
<accession>A0AAJ1EXM8</accession>
<evidence type="ECO:0000313" key="2">
    <source>
        <dbReference type="EMBL" id="MCG4618204.1"/>
    </source>
</evidence>
<reference evidence="2" key="1">
    <citation type="submission" date="2022-01" db="EMBL/GenBank/DDBJ databases">
        <title>Collection of gut derived symbiotic bacterial strains cultured from healthy donors.</title>
        <authorList>
            <person name="Lin H."/>
            <person name="Kohout C."/>
            <person name="Waligurski E."/>
            <person name="Pamer E.G."/>
        </authorList>
    </citation>
    <scope>NUCLEOTIDE SEQUENCE</scope>
    <source>
        <strain evidence="2">DFI.7.46</strain>
    </source>
</reference>
<comment type="caution">
    <text evidence="2">The sequence shown here is derived from an EMBL/GenBank/DDBJ whole genome shotgun (WGS) entry which is preliminary data.</text>
</comment>
<dbReference type="RefSeq" id="WP_024059603.1">
    <property type="nucleotide sequence ID" value="NZ_JAHAIE010000001.1"/>
</dbReference>
<feature type="domain" description="TadE-like" evidence="1">
    <location>
        <begin position="8"/>
        <end position="50"/>
    </location>
</feature>
<gene>
    <name evidence="2" type="ORF">L0M99_06820</name>
</gene>
<dbReference type="AlphaFoldDB" id="A0AAJ1EXM8"/>
<proteinExistence type="predicted"/>
<protein>
    <submittedName>
        <fullName evidence="2">Pilus assembly protein</fullName>
    </submittedName>
</protein>
<evidence type="ECO:0000313" key="3">
    <source>
        <dbReference type="Proteomes" id="UP001200537"/>
    </source>
</evidence>
<dbReference type="EMBL" id="JAKNHJ010000012">
    <property type="protein sequence ID" value="MCG4618204.1"/>
    <property type="molecule type" value="Genomic_DNA"/>
</dbReference>
<name>A0AAJ1EXM8_9ACTO</name>
<sequence length="111" mass="11085">MRRDSQGGYATVETALTLPALVAVAVMSLGAGAAGAAKVQTCDAARTAARAVSIGKSWSGGGTIKVSVDSSGQWVRAAASKNLVGKAKLLPAVTCKASTLKEPELAMGIEP</sequence>
<organism evidence="2 3">
    <name type="scientific">Varibaculum cambriense</name>
    <dbReference type="NCBI Taxonomy" id="184870"/>
    <lineage>
        <taxon>Bacteria</taxon>
        <taxon>Bacillati</taxon>
        <taxon>Actinomycetota</taxon>
        <taxon>Actinomycetes</taxon>
        <taxon>Actinomycetales</taxon>
        <taxon>Actinomycetaceae</taxon>
        <taxon>Varibaculum</taxon>
    </lineage>
</organism>
<evidence type="ECO:0000259" key="1">
    <source>
        <dbReference type="Pfam" id="PF07811"/>
    </source>
</evidence>
<dbReference type="Pfam" id="PF07811">
    <property type="entry name" value="TadE"/>
    <property type="match status" value="1"/>
</dbReference>